<dbReference type="EMBL" id="MU154578">
    <property type="protein sequence ID" value="KAF9493971.1"/>
    <property type="molecule type" value="Genomic_DNA"/>
</dbReference>
<dbReference type="Proteomes" id="UP000807025">
    <property type="component" value="Unassembled WGS sequence"/>
</dbReference>
<keyword evidence="3" id="KW-1185">Reference proteome</keyword>
<feature type="region of interest" description="Disordered" evidence="1">
    <location>
        <begin position="1"/>
        <end position="60"/>
    </location>
</feature>
<evidence type="ECO:0000256" key="1">
    <source>
        <dbReference type="SAM" id="MobiDB-lite"/>
    </source>
</evidence>
<reference evidence="2" key="1">
    <citation type="submission" date="2020-11" db="EMBL/GenBank/DDBJ databases">
        <authorList>
            <consortium name="DOE Joint Genome Institute"/>
            <person name="Ahrendt S."/>
            <person name="Riley R."/>
            <person name="Andreopoulos W."/>
            <person name="Labutti K."/>
            <person name="Pangilinan J."/>
            <person name="Ruiz-Duenas F.J."/>
            <person name="Barrasa J.M."/>
            <person name="Sanchez-Garcia M."/>
            <person name="Camarero S."/>
            <person name="Miyauchi S."/>
            <person name="Serrano A."/>
            <person name="Linde D."/>
            <person name="Babiker R."/>
            <person name="Drula E."/>
            <person name="Ayuso-Fernandez I."/>
            <person name="Pacheco R."/>
            <person name="Padilla G."/>
            <person name="Ferreira P."/>
            <person name="Barriuso J."/>
            <person name="Kellner H."/>
            <person name="Castanera R."/>
            <person name="Alfaro M."/>
            <person name="Ramirez L."/>
            <person name="Pisabarro A.G."/>
            <person name="Kuo A."/>
            <person name="Tritt A."/>
            <person name="Lipzen A."/>
            <person name="He G."/>
            <person name="Yan M."/>
            <person name="Ng V."/>
            <person name="Cullen D."/>
            <person name="Martin F."/>
            <person name="Rosso M.-N."/>
            <person name="Henrissat B."/>
            <person name="Hibbett D."/>
            <person name="Martinez A.T."/>
            <person name="Grigoriev I.V."/>
        </authorList>
    </citation>
    <scope>NUCLEOTIDE SEQUENCE</scope>
    <source>
        <strain evidence="2">ATCC 90797</strain>
    </source>
</reference>
<proteinExistence type="predicted"/>
<evidence type="ECO:0000313" key="3">
    <source>
        <dbReference type="Proteomes" id="UP000807025"/>
    </source>
</evidence>
<sequence length="221" mass="25074">MAATATKTTKRKHPNTLKREDGELNDEGRVHDGDNQSDAHMANPANPPWATRAPRPLPTWQTDINQTTHRGLLPLKPTQSCIAYMKATYPRVVKFLDSLLTEIMEATANTVRANPDKYIALLMYGGGNNVKEENPNFTNNIKNFLLGLTITGNERICIVDPPKRDTDKRGEFAKPHILLPHHGSPKLQVYLLWYQSFTFQIKGRKIAFSALWFDANIRPWL</sequence>
<feature type="compositionally biased region" description="Basic and acidic residues" evidence="1">
    <location>
        <begin position="17"/>
        <end position="34"/>
    </location>
</feature>
<name>A0A9P6D5X5_PLEER</name>
<organism evidence="2 3">
    <name type="scientific">Pleurotus eryngii</name>
    <name type="common">Boletus of the steppes</name>
    <dbReference type="NCBI Taxonomy" id="5323"/>
    <lineage>
        <taxon>Eukaryota</taxon>
        <taxon>Fungi</taxon>
        <taxon>Dikarya</taxon>
        <taxon>Basidiomycota</taxon>
        <taxon>Agaricomycotina</taxon>
        <taxon>Agaricomycetes</taxon>
        <taxon>Agaricomycetidae</taxon>
        <taxon>Agaricales</taxon>
        <taxon>Pleurotineae</taxon>
        <taxon>Pleurotaceae</taxon>
        <taxon>Pleurotus</taxon>
    </lineage>
</organism>
<gene>
    <name evidence="2" type="ORF">BDN71DRAFT_1508030</name>
</gene>
<dbReference type="OrthoDB" id="2755229at2759"/>
<accession>A0A9P6D5X5</accession>
<dbReference type="AlphaFoldDB" id="A0A9P6D5X5"/>
<evidence type="ECO:0000313" key="2">
    <source>
        <dbReference type="EMBL" id="KAF9493971.1"/>
    </source>
</evidence>
<comment type="caution">
    <text evidence="2">The sequence shown here is derived from an EMBL/GenBank/DDBJ whole genome shotgun (WGS) entry which is preliminary data.</text>
</comment>
<protein>
    <submittedName>
        <fullName evidence="2">Uncharacterized protein</fullName>
    </submittedName>
</protein>